<accession>A0ABP9APN8</accession>
<evidence type="ECO:0000313" key="4">
    <source>
        <dbReference type="Proteomes" id="UP001500928"/>
    </source>
</evidence>
<organism evidence="3 4">
    <name type="scientific">Actinomycetospora chlora</name>
    <dbReference type="NCBI Taxonomy" id="663608"/>
    <lineage>
        <taxon>Bacteria</taxon>
        <taxon>Bacillati</taxon>
        <taxon>Actinomycetota</taxon>
        <taxon>Actinomycetes</taxon>
        <taxon>Pseudonocardiales</taxon>
        <taxon>Pseudonocardiaceae</taxon>
        <taxon>Actinomycetospora</taxon>
    </lineage>
</organism>
<dbReference type="EMBL" id="BAABHO010000010">
    <property type="protein sequence ID" value="GAA4784193.1"/>
    <property type="molecule type" value="Genomic_DNA"/>
</dbReference>
<dbReference type="Proteomes" id="UP001500928">
    <property type="component" value="Unassembled WGS sequence"/>
</dbReference>
<sequence length="271" mass="29603">MDGHDGRDADRRAAVDGAVERFLALVGPGDPDLLAAALEIARAADPEADTDAARAELDVLADGVGDLDGLVRRLYVEAGFRGDRVDYYDPRNSSLTEVLTRRVGIPITLAVVCLEVGRRAGVALEPVGMPGHFLVHPVGSDLHLDPFTGELLDRDRCVRRFRESTGVGRDVPFDDALLAPIGTEAVLVRMLTNLRGIHRSRGDLAELGWVLRMRLGLPGVSAVEVAELAEVRGRRAAFREAATLLDEWAEVLPRDAEALHRHARRWRAHLN</sequence>
<dbReference type="PANTHER" id="PTHR31350">
    <property type="entry name" value="SI:DKEY-261L7.2"/>
    <property type="match status" value="1"/>
</dbReference>
<evidence type="ECO:0000256" key="1">
    <source>
        <dbReference type="ARBA" id="ARBA00007100"/>
    </source>
</evidence>
<comment type="caution">
    <text evidence="3">The sequence shown here is derived from an EMBL/GenBank/DDBJ whole genome shotgun (WGS) entry which is preliminary data.</text>
</comment>
<comment type="similarity">
    <text evidence="1">Belongs to the UPF0162 family.</text>
</comment>
<dbReference type="Pfam" id="PF13369">
    <property type="entry name" value="Transglut_core2"/>
    <property type="match status" value="1"/>
</dbReference>
<proteinExistence type="inferred from homology"/>
<evidence type="ECO:0000313" key="3">
    <source>
        <dbReference type="EMBL" id="GAA4784193.1"/>
    </source>
</evidence>
<dbReference type="PANTHER" id="PTHR31350:SF21">
    <property type="entry name" value="F-BOX ONLY PROTEIN 21"/>
    <property type="match status" value="1"/>
</dbReference>
<dbReference type="RefSeq" id="WP_345413025.1">
    <property type="nucleotide sequence ID" value="NZ_BAABHO010000010.1"/>
</dbReference>
<gene>
    <name evidence="3" type="ORF">GCM10023200_17230</name>
</gene>
<dbReference type="InterPro" id="IPR032698">
    <property type="entry name" value="SirB1_N"/>
</dbReference>
<evidence type="ECO:0000259" key="2">
    <source>
        <dbReference type="Pfam" id="PF13369"/>
    </source>
</evidence>
<keyword evidence="4" id="KW-1185">Reference proteome</keyword>
<protein>
    <recommendedName>
        <fullName evidence="2">Protein SirB1 N-terminal domain-containing protein</fullName>
    </recommendedName>
</protein>
<feature type="domain" description="Protein SirB1 N-terminal" evidence="2">
    <location>
        <begin position="56"/>
        <end position="191"/>
    </location>
</feature>
<name>A0ABP9APN8_9PSEU</name>
<reference evidence="4" key="1">
    <citation type="journal article" date="2019" name="Int. J. Syst. Evol. Microbiol.">
        <title>The Global Catalogue of Microorganisms (GCM) 10K type strain sequencing project: providing services to taxonomists for standard genome sequencing and annotation.</title>
        <authorList>
            <consortium name="The Broad Institute Genomics Platform"/>
            <consortium name="The Broad Institute Genome Sequencing Center for Infectious Disease"/>
            <person name="Wu L."/>
            <person name="Ma J."/>
        </authorList>
    </citation>
    <scope>NUCLEOTIDE SEQUENCE [LARGE SCALE GENOMIC DNA]</scope>
    <source>
        <strain evidence="4">JCM 17979</strain>
    </source>
</reference>